<comment type="similarity">
    <text evidence="1 6">Belongs to the universal ribosomal protein uL23 family.</text>
</comment>
<dbReference type="HAMAP" id="MF_01369_B">
    <property type="entry name" value="Ribosomal_uL23_B"/>
    <property type="match status" value="1"/>
</dbReference>
<dbReference type="InterPro" id="IPR012678">
    <property type="entry name" value="Ribosomal_uL23/eL15/eS24_sf"/>
</dbReference>
<evidence type="ECO:0000313" key="8">
    <source>
        <dbReference type="Proteomes" id="UP000260351"/>
    </source>
</evidence>
<evidence type="ECO:0000256" key="1">
    <source>
        <dbReference type="ARBA" id="ARBA00006700"/>
    </source>
</evidence>
<reference evidence="7 8" key="1">
    <citation type="submission" date="2018-08" db="EMBL/GenBank/DDBJ databases">
        <title>Wenzhouxiangella salilacus sp. nov., a novel bacterium isolated from a saline lake in Xinjiang Province, China.</title>
        <authorList>
            <person name="Han S."/>
        </authorList>
    </citation>
    <scope>NUCLEOTIDE SEQUENCE [LARGE SCALE GENOMIC DNA]</scope>
    <source>
        <strain evidence="7 8">XDB06</strain>
    </source>
</reference>
<evidence type="ECO:0000256" key="3">
    <source>
        <dbReference type="ARBA" id="ARBA00022884"/>
    </source>
</evidence>
<dbReference type="RefSeq" id="WP_116650685.1">
    <property type="nucleotide sequence ID" value="NZ_QUZK01000035.1"/>
</dbReference>
<dbReference type="GO" id="GO:0006412">
    <property type="term" value="P:translation"/>
    <property type="evidence" value="ECO:0007669"/>
    <property type="project" value="UniProtKB-UniRule"/>
</dbReference>
<keyword evidence="5 6" id="KW-0687">Ribonucleoprotein</keyword>
<keyword evidence="8" id="KW-1185">Reference proteome</keyword>
<keyword evidence="3 6" id="KW-0694">RNA-binding</keyword>
<gene>
    <name evidence="6" type="primary">rplW</name>
    <name evidence="7" type="ORF">DZC52_08385</name>
</gene>
<dbReference type="GO" id="GO:0019843">
    <property type="term" value="F:rRNA binding"/>
    <property type="evidence" value="ECO:0007669"/>
    <property type="project" value="UniProtKB-UniRule"/>
</dbReference>
<dbReference type="InterPro" id="IPR012677">
    <property type="entry name" value="Nucleotide-bd_a/b_plait_sf"/>
</dbReference>
<dbReference type="GO" id="GO:0003735">
    <property type="term" value="F:structural constituent of ribosome"/>
    <property type="evidence" value="ECO:0007669"/>
    <property type="project" value="InterPro"/>
</dbReference>
<dbReference type="AlphaFoldDB" id="A0A3E1K8R5"/>
<name>A0A3E1K8R5_9GAMM</name>
<dbReference type="GO" id="GO:0005840">
    <property type="term" value="C:ribosome"/>
    <property type="evidence" value="ECO:0007669"/>
    <property type="project" value="UniProtKB-KW"/>
</dbReference>
<comment type="function">
    <text evidence="6">One of the early assembly proteins it binds 23S rRNA. One of the proteins that surrounds the polypeptide exit tunnel on the outside of the ribosome. Forms the main docking site for trigger factor binding to the ribosome.</text>
</comment>
<dbReference type="PANTHER" id="PTHR11620">
    <property type="entry name" value="60S RIBOSOMAL PROTEIN L23A"/>
    <property type="match status" value="1"/>
</dbReference>
<evidence type="ECO:0000313" key="7">
    <source>
        <dbReference type="EMBL" id="RFF30492.1"/>
    </source>
</evidence>
<comment type="caution">
    <text evidence="7">The sequence shown here is derived from an EMBL/GenBank/DDBJ whole genome shotgun (WGS) entry which is preliminary data.</text>
</comment>
<dbReference type="FunFam" id="3.30.70.330:FF:000001">
    <property type="entry name" value="50S ribosomal protein L23"/>
    <property type="match status" value="1"/>
</dbReference>
<dbReference type="GO" id="GO:1990904">
    <property type="term" value="C:ribonucleoprotein complex"/>
    <property type="evidence" value="ECO:0007669"/>
    <property type="project" value="UniProtKB-KW"/>
</dbReference>
<dbReference type="Proteomes" id="UP000260351">
    <property type="component" value="Unassembled WGS sequence"/>
</dbReference>
<dbReference type="InterPro" id="IPR013025">
    <property type="entry name" value="Ribosomal_uL23-like"/>
</dbReference>
<organism evidence="7 8">
    <name type="scientific">Wenzhouxiangella sediminis</name>
    <dbReference type="NCBI Taxonomy" id="1792836"/>
    <lineage>
        <taxon>Bacteria</taxon>
        <taxon>Pseudomonadati</taxon>
        <taxon>Pseudomonadota</taxon>
        <taxon>Gammaproteobacteria</taxon>
        <taxon>Chromatiales</taxon>
        <taxon>Wenzhouxiangellaceae</taxon>
        <taxon>Wenzhouxiangella</taxon>
    </lineage>
</organism>
<dbReference type="Gene3D" id="3.30.70.330">
    <property type="match status" value="1"/>
</dbReference>
<dbReference type="NCBIfam" id="NF004363">
    <property type="entry name" value="PRK05738.2-4"/>
    <property type="match status" value="1"/>
</dbReference>
<sequence>MNTERMYQIVRRPHVSEKTALLQADSNQYVFEVRSDASKSDIKRAVEGLFEVDVEQVQVLNVKGKQKSFRLVPGRQKGWKKAYVRIKSGQSIEEVQAD</sequence>
<dbReference type="Pfam" id="PF00276">
    <property type="entry name" value="Ribosomal_L23"/>
    <property type="match status" value="1"/>
</dbReference>
<evidence type="ECO:0000256" key="2">
    <source>
        <dbReference type="ARBA" id="ARBA00022730"/>
    </source>
</evidence>
<dbReference type="SUPFAM" id="SSF54189">
    <property type="entry name" value="Ribosomal proteins S24e, L23 and L15e"/>
    <property type="match status" value="1"/>
</dbReference>
<keyword evidence="2 6" id="KW-0699">rRNA-binding</keyword>
<dbReference type="NCBIfam" id="NF004359">
    <property type="entry name" value="PRK05738.1-3"/>
    <property type="match status" value="1"/>
</dbReference>
<evidence type="ECO:0000256" key="4">
    <source>
        <dbReference type="ARBA" id="ARBA00022980"/>
    </source>
</evidence>
<evidence type="ECO:0000256" key="5">
    <source>
        <dbReference type="ARBA" id="ARBA00023274"/>
    </source>
</evidence>
<proteinExistence type="inferred from homology"/>
<keyword evidence="4 6" id="KW-0689">Ribosomal protein</keyword>
<protein>
    <recommendedName>
        <fullName evidence="6">Large ribosomal subunit protein uL23</fullName>
    </recommendedName>
</protein>
<comment type="subunit">
    <text evidence="6">Part of the 50S ribosomal subunit. Contacts protein L29, and trigger factor when it is bound to the ribosome.</text>
</comment>
<accession>A0A3E1K8R5</accession>
<evidence type="ECO:0000256" key="6">
    <source>
        <dbReference type="HAMAP-Rule" id="MF_01369"/>
    </source>
</evidence>
<dbReference type="EMBL" id="QUZK01000035">
    <property type="protein sequence ID" value="RFF30492.1"/>
    <property type="molecule type" value="Genomic_DNA"/>
</dbReference>
<dbReference type="OrthoDB" id="9793353at2"/>